<name>A0AAW0QVI4_9PEZI</name>
<organism evidence="2 3">
    <name type="scientific">Apiospora kogelbergensis</name>
    <dbReference type="NCBI Taxonomy" id="1337665"/>
    <lineage>
        <taxon>Eukaryota</taxon>
        <taxon>Fungi</taxon>
        <taxon>Dikarya</taxon>
        <taxon>Ascomycota</taxon>
        <taxon>Pezizomycotina</taxon>
        <taxon>Sordariomycetes</taxon>
        <taxon>Xylariomycetidae</taxon>
        <taxon>Amphisphaeriales</taxon>
        <taxon>Apiosporaceae</taxon>
        <taxon>Apiospora</taxon>
    </lineage>
</organism>
<protein>
    <submittedName>
        <fullName evidence="2">Uncharacterized protein</fullName>
    </submittedName>
</protein>
<sequence>MDPRQYSSALANLWKNSLCYGLFDPKLSIDFGSEADAENPAVALQSPEDGVAGFDGCKSFDTAFFLCHSIYEGFYEGFTEANSVEDLLWDELLNSFQLPQVPGAPSTALEVSLDEVFSASDAQPLVSTNENSTTASPSPPTPYSPFSSGLEKSTDSSRLVEEGNHYRTATQRPPVAESSTTSPTNYANHRIDSATPLDTDEERQPNPLAEVARGPCPKRKAT</sequence>
<dbReference type="AlphaFoldDB" id="A0AAW0QVI4"/>
<evidence type="ECO:0000313" key="3">
    <source>
        <dbReference type="Proteomes" id="UP001392437"/>
    </source>
</evidence>
<feature type="compositionally biased region" description="Low complexity" evidence="1">
    <location>
        <begin position="127"/>
        <end position="136"/>
    </location>
</feature>
<proteinExistence type="predicted"/>
<dbReference type="Proteomes" id="UP001392437">
    <property type="component" value="Unassembled WGS sequence"/>
</dbReference>
<dbReference type="EMBL" id="JAQQWP010000008">
    <property type="protein sequence ID" value="KAK8106605.1"/>
    <property type="molecule type" value="Genomic_DNA"/>
</dbReference>
<gene>
    <name evidence="2" type="ORF">PG999_009964</name>
</gene>
<feature type="compositionally biased region" description="Basic and acidic residues" evidence="1">
    <location>
        <begin position="152"/>
        <end position="165"/>
    </location>
</feature>
<feature type="compositionally biased region" description="Polar residues" evidence="1">
    <location>
        <begin position="167"/>
        <end position="187"/>
    </location>
</feature>
<evidence type="ECO:0000256" key="1">
    <source>
        <dbReference type="SAM" id="MobiDB-lite"/>
    </source>
</evidence>
<reference evidence="2 3" key="1">
    <citation type="submission" date="2023-01" db="EMBL/GenBank/DDBJ databases">
        <title>Analysis of 21 Apiospora genomes using comparative genomics revels a genus with tremendous synthesis potential of carbohydrate active enzymes and secondary metabolites.</title>
        <authorList>
            <person name="Sorensen T."/>
        </authorList>
    </citation>
    <scope>NUCLEOTIDE SEQUENCE [LARGE SCALE GENOMIC DNA]</scope>
    <source>
        <strain evidence="2 3">CBS 117206</strain>
    </source>
</reference>
<feature type="region of interest" description="Disordered" evidence="1">
    <location>
        <begin position="126"/>
        <end position="222"/>
    </location>
</feature>
<accession>A0AAW0QVI4</accession>
<comment type="caution">
    <text evidence="2">The sequence shown here is derived from an EMBL/GenBank/DDBJ whole genome shotgun (WGS) entry which is preliminary data.</text>
</comment>
<evidence type="ECO:0000313" key="2">
    <source>
        <dbReference type="EMBL" id="KAK8106605.1"/>
    </source>
</evidence>
<keyword evidence="3" id="KW-1185">Reference proteome</keyword>